<evidence type="ECO:0000313" key="1">
    <source>
        <dbReference type="EMBL" id="ETO58697.1"/>
    </source>
</evidence>
<feature type="non-terminal residue" evidence="1">
    <location>
        <position position="1"/>
    </location>
</feature>
<gene>
    <name evidence="1" type="ORF">F444_22923</name>
</gene>
<organism evidence="1 2">
    <name type="scientific">Phytophthora nicotianae P1976</name>
    <dbReference type="NCBI Taxonomy" id="1317066"/>
    <lineage>
        <taxon>Eukaryota</taxon>
        <taxon>Sar</taxon>
        <taxon>Stramenopiles</taxon>
        <taxon>Oomycota</taxon>
        <taxon>Peronosporomycetes</taxon>
        <taxon>Peronosporales</taxon>
        <taxon>Peronosporaceae</taxon>
        <taxon>Phytophthora</taxon>
    </lineage>
</organism>
<reference evidence="1 2" key="1">
    <citation type="submission" date="2013-11" db="EMBL/GenBank/DDBJ databases">
        <title>The Genome Sequence of Phytophthora parasitica P1976.</title>
        <authorList>
            <consortium name="The Broad Institute Genomics Platform"/>
            <person name="Russ C."/>
            <person name="Tyler B."/>
            <person name="Panabieres F."/>
            <person name="Shan W."/>
            <person name="Tripathy S."/>
            <person name="Grunwald N."/>
            <person name="Machado M."/>
            <person name="Johnson C.S."/>
            <person name="Walker B."/>
            <person name="Young S."/>
            <person name="Zeng Q."/>
            <person name="Gargeya S."/>
            <person name="Fitzgerald M."/>
            <person name="Haas B."/>
            <person name="Abouelleil A."/>
            <person name="Allen A.W."/>
            <person name="Alvarado L."/>
            <person name="Arachchi H.M."/>
            <person name="Berlin A.M."/>
            <person name="Chapman S.B."/>
            <person name="Gainer-Dewar J."/>
            <person name="Goldberg J."/>
            <person name="Griggs A."/>
            <person name="Gujja S."/>
            <person name="Hansen M."/>
            <person name="Howarth C."/>
            <person name="Imamovic A."/>
            <person name="Ireland A."/>
            <person name="Larimer J."/>
            <person name="McCowan C."/>
            <person name="Murphy C."/>
            <person name="Pearson M."/>
            <person name="Poon T.W."/>
            <person name="Priest M."/>
            <person name="Roberts A."/>
            <person name="Saif S."/>
            <person name="Shea T."/>
            <person name="Sisk P."/>
            <person name="Sykes S."/>
            <person name="Wortman J."/>
            <person name="Nusbaum C."/>
            <person name="Birren B."/>
        </authorList>
    </citation>
    <scope>NUCLEOTIDE SEQUENCE [LARGE SCALE GENOMIC DNA]</scope>
    <source>
        <strain evidence="1 2">P1976</strain>
    </source>
</reference>
<sequence>VLRGEPFWVVVGDLFRARWAMTLEWTIVRDFVDTATAEAVLEKFKQYKKGTSHAVPCTICTVASPHDMRYQLLSCSS</sequence>
<evidence type="ECO:0000313" key="2">
    <source>
        <dbReference type="Proteomes" id="UP000028582"/>
    </source>
</evidence>
<dbReference type="AlphaFoldDB" id="A0A080YWD6"/>
<dbReference type="EMBL" id="ANJA01004906">
    <property type="protein sequence ID" value="ETO58697.1"/>
    <property type="molecule type" value="Genomic_DNA"/>
</dbReference>
<dbReference type="Proteomes" id="UP000028582">
    <property type="component" value="Unassembled WGS sequence"/>
</dbReference>
<accession>A0A080YWD6</accession>
<proteinExistence type="predicted"/>
<comment type="caution">
    <text evidence="1">The sequence shown here is derived from an EMBL/GenBank/DDBJ whole genome shotgun (WGS) entry which is preliminary data.</text>
</comment>
<name>A0A080YWD6_PHYNI</name>
<protein>
    <submittedName>
        <fullName evidence="1">Uncharacterized protein</fullName>
    </submittedName>
</protein>